<gene>
    <name evidence="3" type="ORF">MAM_03777</name>
</gene>
<dbReference type="HOGENOM" id="CLU_124520_0_0_1"/>
<dbReference type="GeneID" id="63738232"/>
<dbReference type="Proteomes" id="UP000030816">
    <property type="component" value="Unassembled WGS sequence"/>
</dbReference>
<comment type="caution">
    <text evidence="3">The sequence shown here is derived from an EMBL/GenBank/DDBJ whole genome shotgun (WGS) entry which is preliminary data.</text>
</comment>
<keyword evidence="4" id="KW-1185">Reference proteome</keyword>
<name>A0A0B2WX77_METAS</name>
<dbReference type="EMBL" id="AZHE01000007">
    <property type="protein sequence ID" value="KHN98653.1"/>
    <property type="molecule type" value="Genomic_DNA"/>
</dbReference>
<dbReference type="GO" id="GO:0030246">
    <property type="term" value="F:carbohydrate binding"/>
    <property type="evidence" value="ECO:0007669"/>
    <property type="project" value="UniProtKB-KW"/>
</dbReference>
<evidence type="ECO:0000256" key="1">
    <source>
        <dbReference type="SAM" id="MobiDB-lite"/>
    </source>
</evidence>
<dbReference type="PROSITE" id="PS51752">
    <property type="entry name" value="JACALIN_LECTIN"/>
    <property type="match status" value="1"/>
</dbReference>
<feature type="domain" description="Jacalin-type lectin" evidence="2">
    <location>
        <begin position="12"/>
        <end position="151"/>
    </location>
</feature>
<reference evidence="3 4" key="1">
    <citation type="journal article" date="2014" name="Proc. Natl. Acad. Sci. U.S.A.">
        <title>Trajectory and genomic determinants of fungal-pathogen speciation and host adaptation.</title>
        <authorList>
            <person name="Hu X."/>
            <person name="Xiao G."/>
            <person name="Zheng P."/>
            <person name="Shang Y."/>
            <person name="Su Y."/>
            <person name="Zhang X."/>
            <person name="Liu X."/>
            <person name="Zhan S."/>
            <person name="St Leger R.J."/>
            <person name="Wang C."/>
        </authorList>
    </citation>
    <scope>NUCLEOTIDE SEQUENCE [LARGE SCALE GENOMIC DNA]</scope>
    <source>
        <strain evidence="3 4">ARSEF 1941</strain>
    </source>
</reference>
<dbReference type="SUPFAM" id="SSF51101">
    <property type="entry name" value="Mannose-binding lectins"/>
    <property type="match status" value="1"/>
</dbReference>
<feature type="region of interest" description="Disordered" evidence="1">
    <location>
        <begin position="1"/>
        <end position="32"/>
    </location>
</feature>
<dbReference type="OrthoDB" id="4386350at2759"/>
<dbReference type="RefSeq" id="XP_040679719.1">
    <property type="nucleotide sequence ID" value="XM_040822576.1"/>
</dbReference>
<organism evidence="3 4">
    <name type="scientific">Metarhizium album (strain ARSEF 1941)</name>
    <dbReference type="NCBI Taxonomy" id="1081103"/>
    <lineage>
        <taxon>Eukaryota</taxon>
        <taxon>Fungi</taxon>
        <taxon>Dikarya</taxon>
        <taxon>Ascomycota</taxon>
        <taxon>Pezizomycotina</taxon>
        <taxon>Sordariomycetes</taxon>
        <taxon>Hypocreomycetidae</taxon>
        <taxon>Hypocreales</taxon>
        <taxon>Clavicipitaceae</taxon>
        <taxon>Metarhizium</taxon>
    </lineage>
</organism>
<dbReference type="Gene3D" id="2.100.10.30">
    <property type="entry name" value="Jacalin-like lectin domain"/>
    <property type="match status" value="1"/>
</dbReference>
<evidence type="ECO:0000313" key="4">
    <source>
        <dbReference type="Proteomes" id="UP000030816"/>
    </source>
</evidence>
<sequence>MSSPADLAGENLVKSGPFGGRGGDPWQLLPDKPGQTLQSIQVWEGNYDQYYVVRGIKVVWSDGSSASACNQKGASKSYDFEEGEKISSMRIRAYGYVDNISFETDKGGKFDAGGPGGDPDWADVGNGEIVGFAGRGTPHGCVDNLATYYNPQS</sequence>
<protein>
    <submittedName>
        <fullName evidence="3">Mannose-binding lectin</fullName>
    </submittedName>
</protein>
<accession>A0A0B2WX77</accession>
<proteinExistence type="predicted"/>
<keyword evidence="3" id="KW-0430">Lectin</keyword>
<dbReference type="Pfam" id="PF01419">
    <property type="entry name" value="Jacalin"/>
    <property type="match status" value="1"/>
</dbReference>
<evidence type="ECO:0000259" key="2">
    <source>
        <dbReference type="PROSITE" id="PS51752"/>
    </source>
</evidence>
<dbReference type="AlphaFoldDB" id="A0A0B2WX77"/>
<dbReference type="InterPro" id="IPR001229">
    <property type="entry name" value="Jacalin-like_lectin_dom"/>
</dbReference>
<evidence type="ECO:0000313" key="3">
    <source>
        <dbReference type="EMBL" id="KHN98653.1"/>
    </source>
</evidence>
<dbReference type="InterPro" id="IPR036404">
    <property type="entry name" value="Jacalin-like_lectin_dom_sf"/>
</dbReference>